<comment type="caution">
    <text evidence="3">The sequence shown here is derived from an EMBL/GenBank/DDBJ whole genome shotgun (WGS) entry which is preliminary data.</text>
</comment>
<dbReference type="AlphaFoldDB" id="A0A9X2AJX7"/>
<dbReference type="InterPro" id="IPR011034">
    <property type="entry name" value="Formyl_transferase-like_C_sf"/>
</dbReference>
<accession>A0A9X2AJX7</accession>
<dbReference type="Pfam" id="PF00551">
    <property type="entry name" value="Formyl_trans_N"/>
    <property type="match status" value="1"/>
</dbReference>
<evidence type="ECO:0008006" key="5">
    <source>
        <dbReference type="Google" id="ProtNLM"/>
    </source>
</evidence>
<name>A0A9X2AJX7_9FLAO</name>
<evidence type="ECO:0000313" key="3">
    <source>
        <dbReference type="EMBL" id="MCI2227550.1"/>
    </source>
</evidence>
<gene>
    <name evidence="3" type="ORF">MC378_00095</name>
</gene>
<dbReference type="InterPro" id="IPR036477">
    <property type="entry name" value="Formyl_transf_N_sf"/>
</dbReference>
<dbReference type="GO" id="GO:0004479">
    <property type="term" value="F:methionyl-tRNA formyltransferase activity"/>
    <property type="evidence" value="ECO:0007669"/>
    <property type="project" value="TreeGrafter"/>
</dbReference>
<sequence length="317" mass="35963">MYKILVIGAVQTTAITIEMLTKHKFNIVGILGHEPNNIERVSGWSDLRTIANTNNLDYLGFKKINDNECVNWAVEKKPDIIFAVGFSQLLYNVWLQMPKLGCVGFHPTRLPEGRGRAPLAWITLEKKKGAASFFLMGEGADDGPIFTQSFFDVEENDDASKIEKKIGEHIKIALDNWLPELKNGNWNPIPQNHSLASWYGKRGPEDGWLNWGDSAKNLNRLIKASSKPHPGAYTYFNDSKVVIWKSQIENSIAIKGVVGRVLLINEDKGYLIQCGDGLLWLYDLEFEFDNTLKVGDKLGYNIEDEIYKFKKKLKNEK</sequence>
<proteinExistence type="predicted"/>
<dbReference type="InterPro" id="IPR002376">
    <property type="entry name" value="Formyl_transf_N"/>
</dbReference>
<evidence type="ECO:0000259" key="1">
    <source>
        <dbReference type="Pfam" id="PF00551"/>
    </source>
</evidence>
<dbReference type="PANTHER" id="PTHR11138">
    <property type="entry name" value="METHIONYL-TRNA FORMYLTRANSFERASE"/>
    <property type="match status" value="1"/>
</dbReference>
<dbReference type="Pfam" id="PF02911">
    <property type="entry name" value="Formyl_trans_C"/>
    <property type="match status" value="1"/>
</dbReference>
<evidence type="ECO:0000259" key="2">
    <source>
        <dbReference type="Pfam" id="PF02911"/>
    </source>
</evidence>
<keyword evidence="4" id="KW-1185">Reference proteome</keyword>
<dbReference type="InterPro" id="IPR005793">
    <property type="entry name" value="Formyl_trans_C"/>
</dbReference>
<dbReference type="Gene3D" id="3.40.50.12230">
    <property type="match status" value="1"/>
</dbReference>
<dbReference type="Proteomes" id="UP001139369">
    <property type="component" value="Unassembled WGS sequence"/>
</dbReference>
<dbReference type="GO" id="GO:0005829">
    <property type="term" value="C:cytosol"/>
    <property type="evidence" value="ECO:0007669"/>
    <property type="project" value="TreeGrafter"/>
</dbReference>
<evidence type="ECO:0000313" key="4">
    <source>
        <dbReference type="Proteomes" id="UP001139369"/>
    </source>
</evidence>
<dbReference type="EMBL" id="JAKQYM010000001">
    <property type="protein sequence ID" value="MCI2227550.1"/>
    <property type="molecule type" value="Genomic_DNA"/>
</dbReference>
<organism evidence="3 4">
    <name type="scientific">Polaribacter marinus</name>
    <dbReference type="NCBI Taxonomy" id="2916838"/>
    <lineage>
        <taxon>Bacteria</taxon>
        <taxon>Pseudomonadati</taxon>
        <taxon>Bacteroidota</taxon>
        <taxon>Flavobacteriia</taxon>
        <taxon>Flavobacteriales</taxon>
        <taxon>Flavobacteriaceae</taxon>
    </lineage>
</organism>
<feature type="domain" description="Formyl transferase C-terminal" evidence="2">
    <location>
        <begin position="204"/>
        <end position="293"/>
    </location>
</feature>
<dbReference type="SUPFAM" id="SSF53328">
    <property type="entry name" value="Formyltransferase"/>
    <property type="match status" value="1"/>
</dbReference>
<protein>
    <recommendedName>
        <fullName evidence="5">Methionyl-tRNA formyltransferase</fullName>
    </recommendedName>
</protein>
<feature type="domain" description="Formyl transferase N-terminal" evidence="1">
    <location>
        <begin position="62"/>
        <end position="169"/>
    </location>
</feature>
<dbReference type="RefSeq" id="WP_242176668.1">
    <property type="nucleotide sequence ID" value="NZ_JAKQYM010000001.1"/>
</dbReference>
<dbReference type="SUPFAM" id="SSF50486">
    <property type="entry name" value="FMT C-terminal domain-like"/>
    <property type="match status" value="1"/>
</dbReference>
<reference evidence="3" key="1">
    <citation type="submission" date="2022-02" db="EMBL/GenBank/DDBJ databases">
        <title>Polaribacter sp. MSW13, isolated from seawater.</title>
        <authorList>
            <person name="Kristyanto S."/>
            <person name="Jung J."/>
            <person name="Jeon C.O."/>
        </authorList>
    </citation>
    <scope>NUCLEOTIDE SEQUENCE</scope>
    <source>
        <strain evidence="3">MSW13</strain>
    </source>
</reference>
<dbReference type="PANTHER" id="PTHR11138:SF5">
    <property type="entry name" value="METHIONYL-TRNA FORMYLTRANSFERASE, MITOCHONDRIAL"/>
    <property type="match status" value="1"/>
</dbReference>